<keyword evidence="12" id="KW-1185">Reference proteome</keyword>
<name>A0ABX2B0N9_9BACT</name>
<dbReference type="SUPFAM" id="SSF53383">
    <property type="entry name" value="PLP-dependent transferases"/>
    <property type="match status" value="1"/>
</dbReference>
<dbReference type="PANTHER" id="PTHR43144">
    <property type="entry name" value="AMINOTRANSFERASE"/>
    <property type="match status" value="1"/>
</dbReference>
<dbReference type="EC" id="2.6.1.83" evidence="3 9"/>
<feature type="binding site" evidence="9">
    <location>
        <position position="15"/>
    </location>
    <ligand>
        <name>substrate</name>
    </ligand>
</feature>
<evidence type="ECO:0000256" key="1">
    <source>
        <dbReference type="ARBA" id="ARBA00001933"/>
    </source>
</evidence>
<dbReference type="Gene3D" id="3.90.1150.10">
    <property type="entry name" value="Aspartate Aminotransferase, domain 1"/>
    <property type="match status" value="1"/>
</dbReference>
<dbReference type="InterPro" id="IPR015422">
    <property type="entry name" value="PyrdxlP-dep_Trfase_small"/>
</dbReference>
<feature type="binding site" evidence="9">
    <location>
        <position position="186"/>
    </location>
    <ligand>
        <name>pyridoxal 5'-phosphate</name>
        <dbReference type="ChEBI" id="CHEBI:597326"/>
    </ligand>
</feature>
<feature type="binding site" evidence="9">
    <location>
        <position position="292"/>
    </location>
    <ligand>
        <name>pyridoxal 5'-phosphate</name>
        <dbReference type="ChEBI" id="CHEBI:597326"/>
    </ligand>
</feature>
<evidence type="ECO:0000256" key="8">
    <source>
        <dbReference type="ARBA" id="ARBA00051934"/>
    </source>
</evidence>
<feature type="binding site" evidence="9">
    <location>
        <position position="132"/>
    </location>
    <ligand>
        <name>pyridoxal 5'-phosphate</name>
        <dbReference type="ChEBI" id="CHEBI:597326"/>
    </ligand>
</feature>
<dbReference type="InterPro" id="IPR004839">
    <property type="entry name" value="Aminotransferase_I/II_large"/>
</dbReference>
<gene>
    <name evidence="9" type="primary">dapL</name>
    <name evidence="11" type="ORF">HPS54_03570</name>
</gene>
<dbReference type="GO" id="GO:0010285">
    <property type="term" value="F:L,L-diaminopimelate aminotransferase activity"/>
    <property type="evidence" value="ECO:0007669"/>
    <property type="project" value="UniProtKB-EC"/>
</dbReference>
<evidence type="ECO:0000256" key="2">
    <source>
        <dbReference type="ARBA" id="ARBA00004982"/>
    </source>
</evidence>
<comment type="similarity">
    <text evidence="9">Belongs to the class-I pyridoxal-phosphate-dependent aminotransferase family. LL-diaminopimelate aminotransferase subfamily.</text>
</comment>
<evidence type="ECO:0000256" key="9">
    <source>
        <dbReference type="HAMAP-Rule" id="MF_01642"/>
    </source>
</evidence>
<feature type="binding site" evidence="9">
    <location>
        <begin position="108"/>
        <end position="109"/>
    </location>
    <ligand>
        <name>pyridoxal 5'-phosphate</name>
        <dbReference type="ChEBI" id="CHEBI:597326"/>
    </ligand>
</feature>
<feature type="binding site" evidence="9">
    <location>
        <position position="388"/>
    </location>
    <ligand>
        <name>substrate</name>
    </ligand>
</feature>
<comment type="caution">
    <text evidence="11">The sequence shown here is derived from an EMBL/GenBank/DDBJ whole genome shotgun (WGS) entry which is preliminary data.</text>
</comment>
<evidence type="ECO:0000256" key="3">
    <source>
        <dbReference type="ARBA" id="ARBA00013138"/>
    </source>
</evidence>
<evidence type="ECO:0000256" key="5">
    <source>
        <dbReference type="ARBA" id="ARBA00022576"/>
    </source>
</evidence>
<dbReference type="InterPro" id="IPR015421">
    <property type="entry name" value="PyrdxlP-dep_Trfase_major"/>
</dbReference>
<evidence type="ECO:0000256" key="6">
    <source>
        <dbReference type="ARBA" id="ARBA00022679"/>
    </source>
</evidence>
<evidence type="ECO:0000256" key="7">
    <source>
        <dbReference type="ARBA" id="ARBA00022898"/>
    </source>
</evidence>
<feature type="binding site" evidence="9">
    <location>
        <position position="256"/>
    </location>
    <ligand>
        <name>pyridoxal 5'-phosphate</name>
        <dbReference type="ChEBI" id="CHEBI:597326"/>
    </ligand>
</feature>
<evidence type="ECO:0000256" key="4">
    <source>
        <dbReference type="ARBA" id="ARBA00018052"/>
    </source>
</evidence>
<protein>
    <recommendedName>
        <fullName evidence="4 9">LL-diaminopimelate aminotransferase</fullName>
        <shortName evidence="9">DAP-AT</shortName>
        <shortName evidence="9">DAP-aminotransferase</shortName>
        <shortName evidence="9">LL-DAP-aminotransferase</shortName>
        <ecNumber evidence="3 9">2.6.1.83</ecNumber>
    </recommendedName>
</protein>
<feature type="binding site" evidence="9">
    <location>
        <begin position="245"/>
        <end position="247"/>
    </location>
    <ligand>
        <name>pyridoxal 5'-phosphate</name>
        <dbReference type="ChEBI" id="CHEBI:597326"/>
    </ligand>
</feature>
<evidence type="ECO:0000313" key="11">
    <source>
        <dbReference type="EMBL" id="NPE24602.1"/>
    </source>
</evidence>
<feature type="binding site" evidence="9">
    <location>
        <position position="186"/>
    </location>
    <ligand>
        <name>substrate</name>
    </ligand>
</feature>
<feature type="binding site" evidence="9">
    <location>
        <position position="132"/>
    </location>
    <ligand>
        <name>substrate</name>
    </ligand>
</feature>
<comment type="subunit">
    <text evidence="9">Homodimer.</text>
</comment>
<comment type="catalytic activity">
    <reaction evidence="8 9">
        <text>(2S,6S)-2,6-diaminopimelate + 2-oxoglutarate = (S)-2,3,4,5-tetrahydrodipicolinate + L-glutamate + H2O + H(+)</text>
        <dbReference type="Rhea" id="RHEA:23988"/>
        <dbReference type="ChEBI" id="CHEBI:15377"/>
        <dbReference type="ChEBI" id="CHEBI:15378"/>
        <dbReference type="ChEBI" id="CHEBI:16810"/>
        <dbReference type="ChEBI" id="CHEBI:16845"/>
        <dbReference type="ChEBI" id="CHEBI:29985"/>
        <dbReference type="ChEBI" id="CHEBI:57609"/>
        <dbReference type="EC" id="2.6.1.83"/>
    </reaction>
</comment>
<dbReference type="HAMAP" id="MF_01642">
    <property type="entry name" value="DapL_aminotrans_1"/>
    <property type="match status" value="1"/>
</dbReference>
<organism evidence="11 12">
    <name type="scientific">Xylanibacter caecicola</name>
    <dbReference type="NCBI Taxonomy" id="2736294"/>
    <lineage>
        <taxon>Bacteria</taxon>
        <taxon>Pseudomonadati</taxon>
        <taxon>Bacteroidota</taxon>
        <taxon>Bacteroidia</taxon>
        <taxon>Bacteroidales</taxon>
        <taxon>Prevotellaceae</taxon>
        <taxon>Xylanibacter</taxon>
    </lineage>
</organism>
<feature type="binding site" evidence="9">
    <location>
        <position position="217"/>
    </location>
    <ligand>
        <name>pyridoxal 5'-phosphate</name>
        <dbReference type="ChEBI" id="CHEBI:597326"/>
    </ligand>
</feature>
<reference evidence="11 12" key="1">
    <citation type="submission" date="2020-05" db="EMBL/GenBank/DDBJ databases">
        <title>Distinct polysaccharide utilization as determinants for interspecies competition between intestinal Prevotella spp.</title>
        <authorList>
            <person name="Galvez E.J.C."/>
            <person name="Iljazovic A."/>
            <person name="Strowig T."/>
        </authorList>
    </citation>
    <scope>NUCLEOTIDE SEQUENCE [LARGE SCALE GENOMIC DNA]</scope>
    <source>
        <strain evidence="11 12">PCHR</strain>
    </source>
</reference>
<dbReference type="Gene3D" id="3.40.640.10">
    <property type="entry name" value="Type I PLP-dependent aspartate aminotransferase-like (Major domain)"/>
    <property type="match status" value="1"/>
</dbReference>
<evidence type="ECO:0000259" key="10">
    <source>
        <dbReference type="Pfam" id="PF00155"/>
    </source>
</evidence>
<keyword evidence="7 9" id="KW-0663">Pyridoxal phosphate</keyword>
<proteinExistence type="inferred from homology"/>
<dbReference type="RefSeq" id="WP_172344098.1">
    <property type="nucleotide sequence ID" value="NZ_CASYYZ010000010.1"/>
</dbReference>
<keyword evidence="5 9" id="KW-0032">Aminotransferase</keyword>
<dbReference type="EMBL" id="JABKKJ010000003">
    <property type="protein sequence ID" value="NPE24602.1"/>
    <property type="molecule type" value="Genomic_DNA"/>
</dbReference>
<feature type="binding site" evidence="9">
    <location>
        <position position="42"/>
    </location>
    <ligand>
        <name>substrate</name>
    </ligand>
</feature>
<dbReference type="NCBIfam" id="TIGR03542">
    <property type="entry name" value="DAPAT_plant"/>
    <property type="match status" value="1"/>
</dbReference>
<feature type="domain" description="Aminotransferase class I/classII large" evidence="10">
    <location>
        <begin position="35"/>
        <end position="405"/>
    </location>
</feature>
<comment type="function">
    <text evidence="9">Involved in the synthesis of meso-diaminopimelate (m-DAP or DL-DAP), required for both lysine and peptidoglycan biosynthesis. Catalyzes the direct conversion of tetrahydrodipicolinate to LL-diaminopimelate.</text>
</comment>
<comment type="cofactor">
    <cofactor evidence="1 9">
        <name>pyridoxal 5'-phosphate</name>
        <dbReference type="ChEBI" id="CHEBI:597326"/>
    </cofactor>
</comment>
<dbReference type="Pfam" id="PF00155">
    <property type="entry name" value="Aminotran_1_2"/>
    <property type="match status" value="1"/>
</dbReference>
<feature type="binding site" evidence="9">
    <location>
        <position position="109"/>
    </location>
    <ligand>
        <name>substrate</name>
    </ligand>
</feature>
<feature type="modified residue" description="N6-(pyridoxal phosphate)lysine" evidence="9">
    <location>
        <position position="248"/>
    </location>
</feature>
<dbReference type="InterPro" id="IPR019942">
    <property type="entry name" value="DapL/ALD1"/>
</dbReference>
<dbReference type="CDD" id="cd00609">
    <property type="entry name" value="AAT_like"/>
    <property type="match status" value="1"/>
</dbReference>
<feature type="binding site" evidence="9">
    <location>
        <position position="72"/>
    </location>
    <ligand>
        <name>pyridoxal 5'-phosphate</name>
        <dbReference type="ChEBI" id="CHEBI:597326"/>
    </ligand>
</feature>
<dbReference type="Proteomes" id="UP000820977">
    <property type="component" value="Unassembled WGS sequence"/>
</dbReference>
<accession>A0ABX2B0N9</accession>
<dbReference type="InterPro" id="IPR015424">
    <property type="entry name" value="PyrdxlP-dep_Trfase"/>
</dbReference>
<evidence type="ECO:0000313" key="12">
    <source>
        <dbReference type="Proteomes" id="UP000820977"/>
    </source>
</evidence>
<keyword evidence="6 9" id="KW-0808">Transferase</keyword>
<sequence length="413" mass="46481">MALINDHYLKLTKNYLFADIAKKVNAFKVSHPRSEVISLGIGDVTQPLCPAVTEAMHKAVDDLATKERFHGYGPEQGYMWLREAIVKNDFLPRGVHIDPSEVFINDGAKSDTGNIGELVRWDNSIGVTDPIYPVYIDSNVMIGRAGVMKDGQWSNVTYIPCSEANNFVPQIPDRRVDIIYLCYPNNPTGTVITKEELKKWVNYALKNDTLIFYDAAYEAYIQDESIPHSIYEIKGARKVAIEFHSYSKTAGFTGVRCGYTVVPKELTAATIDGSERLPLNPMWLRRQSTKFNGTSYISQRAAEAIYTPEGKRQVKATIGYYMDNALMMRNALTRLGLKVYGGENAPYLWVKTPGNTDSWKFFEQMLYGAQVVCTPGVGFGPSGEGFVRLTSFGERDNCEEALHRIGRWMNERL</sequence>
<comment type="pathway">
    <text evidence="2 9">Amino-acid biosynthesis; L-lysine biosynthesis via DAP pathway; LL-2,6-diaminopimelate from (S)-tetrahydrodipicolinate (aminotransferase route): step 1/1.</text>
</comment>
<feature type="binding site" evidence="9">
    <location>
        <position position="292"/>
    </location>
    <ligand>
        <name>substrate</name>
    </ligand>
</feature>